<protein>
    <submittedName>
        <fullName evidence="3">Uncharacterized protein</fullName>
    </submittedName>
</protein>
<proteinExistence type="predicted"/>
<dbReference type="InterPro" id="IPR021109">
    <property type="entry name" value="Peptidase_aspartic_dom_sf"/>
</dbReference>
<reference evidence="3" key="1">
    <citation type="submission" date="2021-05" db="EMBL/GenBank/DDBJ databases">
        <authorList>
            <person name="Alioto T."/>
            <person name="Alioto T."/>
            <person name="Gomez Garrido J."/>
        </authorList>
    </citation>
    <scope>NUCLEOTIDE SEQUENCE</scope>
</reference>
<evidence type="ECO:0000256" key="1">
    <source>
        <dbReference type="SAM" id="Coils"/>
    </source>
</evidence>
<feature type="region of interest" description="Disordered" evidence="2">
    <location>
        <begin position="25"/>
        <end position="48"/>
    </location>
</feature>
<dbReference type="AlphaFoldDB" id="A0A8D8Z536"/>
<dbReference type="EMBL" id="HBUF01423293">
    <property type="protein sequence ID" value="CAG6741098.1"/>
    <property type="molecule type" value="Transcribed_RNA"/>
</dbReference>
<sequence length="387" mass="45557">MENKKPQNFIKKNIDNIKLLEKNKKSKNISKRENKSLADNTQNTNKKSGLKIMVNNNMQRRGEPKDFIKKNIENIKLFEKNNKRERNKILSDNRQKEDRSKDFIKMNENQIKLIEKNLKKVELKNKIARFNKENKPKKNEVIVDDRKVERLYLDIELQHEGKEEAITFFLDSGATDNFIPTHIFKKMKFNAKLEKLEQYNMMSTYGEENSIKPIGMVYMGVRYKQKSTSAWFIIYNCESSEACIGVGTCVDLDLISRVKENRNFIEENKLMKLRIPRNMFNVRNWTTNIQIGTFSLKFLLDSGAMMNVIPLSIFQRLNLNIELKPAFNALWINEYGGQDHVPMGVVSLKIKHQKKEMYAYFYIFDINDVPILSLSLCLDLDLIRINF</sequence>
<dbReference type="SUPFAM" id="SSF50630">
    <property type="entry name" value="Acid proteases"/>
    <property type="match status" value="1"/>
</dbReference>
<dbReference type="CDD" id="cd00303">
    <property type="entry name" value="retropepsin_like"/>
    <property type="match status" value="1"/>
</dbReference>
<feature type="compositionally biased region" description="Polar residues" evidence="2">
    <location>
        <begin position="37"/>
        <end position="47"/>
    </location>
</feature>
<name>A0A8D8Z536_9HEMI</name>
<accession>A0A8D8Z536</accession>
<evidence type="ECO:0000313" key="3">
    <source>
        <dbReference type="EMBL" id="CAG6741098.1"/>
    </source>
</evidence>
<feature type="coiled-coil region" evidence="1">
    <location>
        <begin position="68"/>
        <end position="133"/>
    </location>
</feature>
<dbReference type="Gene3D" id="2.40.70.10">
    <property type="entry name" value="Acid Proteases"/>
    <property type="match status" value="1"/>
</dbReference>
<organism evidence="3">
    <name type="scientific">Cacopsylla melanoneura</name>
    <dbReference type="NCBI Taxonomy" id="428564"/>
    <lineage>
        <taxon>Eukaryota</taxon>
        <taxon>Metazoa</taxon>
        <taxon>Ecdysozoa</taxon>
        <taxon>Arthropoda</taxon>
        <taxon>Hexapoda</taxon>
        <taxon>Insecta</taxon>
        <taxon>Pterygota</taxon>
        <taxon>Neoptera</taxon>
        <taxon>Paraneoptera</taxon>
        <taxon>Hemiptera</taxon>
        <taxon>Sternorrhyncha</taxon>
        <taxon>Psylloidea</taxon>
        <taxon>Psyllidae</taxon>
        <taxon>Psyllinae</taxon>
        <taxon>Cacopsylla</taxon>
    </lineage>
</organism>
<keyword evidence="1" id="KW-0175">Coiled coil</keyword>
<evidence type="ECO:0000256" key="2">
    <source>
        <dbReference type="SAM" id="MobiDB-lite"/>
    </source>
</evidence>